<dbReference type="Gene3D" id="3.40.640.10">
    <property type="entry name" value="Type I PLP-dependent aspartate aminotransferase-like (Major domain)"/>
    <property type="match status" value="1"/>
</dbReference>
<proteinExistence type="inferred from homology"/>
<dbReference type="VEuPathDB" id="FungiDB:Z517_08987"/>
<dbReference type="SUPFAM" id="SSF53383">
    <property type="entry name" value="PLP-dependent transferases"/>
    <property type="match status" value="1"/>
</dbReference>
<reference evidence="4 5" key="1">
    <citation type="submission" date="2015-01" db="EMBL/GenBank/DDBJ databases">
        <title>The Genome Sequence of Fonsecaea pedrosoi CBS 271.37.</title>
        <authorList>
            <consortium name="The Broad Institute Genomics Platform"/>
            <person name="Cuomo C."/>
            <person name="de Hoog S."/>
            <person name="Gorbushina A."/>
            <person name="Stielow B."/>
            <person name="Teixiera M."/>
            <person name="Abouelleil A."/>
            <person name="Chapman S.B."/>
            <person name="Priest M."/>
            <person name="Young S.K."/>
            <person name="Wortman J."/>
            <person name="Nusbaum C."/>
            <person name="Birren B."/>
        </authorList>
    </citation>
    <scope>NUCLEOTIDE SEQUENCE [LARGE SCALE GENOMIC DNA]</scope>
    <source>
        <strain evidence="4 5">CBS 271.37</strain>
    </source>
</reference>
<dbReference type="STRING" id="1442368.A0A0D2EY92"/>
<organism evidence="4 5">
    <name type="scientific">Fonsecaea pedrosoi CBS 271.37</name>
    <dbReference type="NCBI Taxonomy" id="1442368"/>
    <lineage>
        <taxon>Eukaryota</taxon>
        <taxon>Fungi</taxon>
        <taxon>Dikarya</taxon>
        <taxon>Ascomycota</taxon>
        <taxon>Pezizomycotina</taxon>
        <taxon>Eurotiomycetes</taxon>
        <taxon>Chaetothyriomycetidae</taxon>
        <taxon>Chaetothyriales</taxon>
        <taxon>Herpotrichiellaceae</taxon>
        <taxon>Fonsecaea</taxon>
    </lineage>
</organism>
<dbReference type="Gene3D" id="3.90.1150.10">
    <property type="entry name" value="Aspartate Aminotransferase, domain 1"/>
    <property type="match status" value="1"/>
</dbReference>
<gene>
    <name evidence="4" type="ORF">Z517_08987</name>
</gene>
<dbReference type="GeneID" id="25308477"/>
<dbReference type="GO" id="GO:0005739">
    <property type="term" value="C:mitochondrion"/>
    <property type="evidence" value="ECO:0007669"/>
    <property type="project" value="TreeGrafter"/>
</dbReference>
<dbReference type="PANTHER" id="PTHR45688">
    <property type="match status" value="1"/>
</dbReference>
<accession>A0A0D2EY92</accession>
<keyword evidence="5" id="KW-1185">Reference proteome</keyword>
<dbReference type="PROSITE" id="PS00600">
    <property type="entry name" value="AA_TRANSFER_CLASS_3"/>
    <property type="match status" value="1"/>
</dbReference>
<dbReference type="InterPro" id="IPR015421">
    <property type="entry name" value="PyrdxlP-dep_Trfase_major"/>
</dbReference>
<comment type="similarity">
    <text evidence="1 3">Belongs to the class-III pyridoxal-phosphate-dependent aminotransferase family.</text>
</comment>
<dbReference type="PANTHER" id="PTHR45688:SF13">
    <property type="entry name" value="ALANINE--GLYOXYLATE AMINOTRANSFERASE 2-LIKE"/>
    <property type="match status" value="1"/>
</dbReference>
<dbReference type="HOGENOM" id="CLU_016922_10_0_1"/>
<dbReference type="GO" id="GO:0030170">
    <property type="term" value="F:pyridoxal phosphate binding"/>
    <property type="evidence" value="ECO:0007669"/>
    <property type="project" value="InterPro"/>
</dbReference>
<sequence>MGYDNDAFFARADKYILNTVAPWAPTVITRTKGIFIYDADGKEIIDFTSGQMSASLGHCHPEIAQVVSKSITELDHLNSTILSPPVVDLAEEIAQSLPAPLEKTFFISTGSESVEAAINLAKAATGKFEIVAFSASYHGVTGGVSAATYSVGRKHGKPVVPGHLAFPAPNAYRSVFRTPDGSYDWETEMDYAWGLIDAASVGSLAGFVIEPILSCGGILEPPLGYFKRLYAECQKRGMLLIDDEAQTGVGRTGDMFAFERDGFVPDILALSKSLGCGIALSSVSTSAEIAKKAIDKGFYFGTTHVNDPLPCAVGCKVLEVVKRDGLVQKAKERGLQLTRGLLRLKEKYWCVGDVRGRGLLQGIEIIGDPVTKVQSSELGALIAAKGLELGISCQILAVPGAFGVFRIAPPLIVSAEEIDRAVSILDQSMAFALSQEPYRNVVVKDRAVNGTAVSESAVKGPTVNINAVNGAGIKAH</sequence>
<evidence type="ECO:0008006" key="6">
    <source>
        <dbReference type="Google" id="ProtNLM"/>
    </source>
</evidence>
<evidence type="ECO:0000313" key="4">
    <source>
        <dbReference type="EMBL" id="KIW79147.1"/>
    </source>
</evidence>
<name>A0A0D2EY92_9EURO</name>
<dbReference type="RefSeq" id="XP_013282955.1">
    <property type="nucleotide sequence ID" value="XM_013427501.1"/>
</dbReference>
<dbReference type="InterPro" id="IPR015422">
    <property type="entry name" value="PyrdxlP-dep_Trfase_small"/>
</dbReference>
<dbReference type="GO" id="GO:0008483">
    <property type="term" value="F:transaminase activity"/>
    <property type="evidence" value="ECO:0007669"/>
    <property type="project" value="InterPro"/>
</dbReference>
<dbReference type="AlphaFoldDB" id="A0A0D2EY92"/>
<dbReference type="Proteomes" id="UP000053029">
    <property type="component" value="Unassembled WGS sequence"/>
</dbReference>
<dbReference type="EMBL" id="KN846973">
    <property type="protein sequence ID" value="KIW79147.1"/>
    <property type="molecule type" value="Genomic_DNA"/>
</dbReference>
<protein>
    <recommendedName>
        <fullName evidence="6">2,2-dialkylglycine decarboxylase</fullName>
    </recommendedName>
</protein>
<dbReference type="InterPro" id="IPR049704">
    <property type="entry name" value="Aminotrans_3_PPA_site"/>
</dbReference>
<dbReference type="PIRSF" id="PIRSF000521">
    <property type="entry name" value="Transaminase_4ab_Lys_Orn"/>
    <property type="match status" value="1"/>
</dbReference>
<dbReference type="CDD" id="cd00610">
    <property type="entry name" value="OAT_like"/>
    <property type="match status" value="1"/>
</dbReference>
<dbReference type="InterPro" id="IPR015424">
    <property type="entry name" value="PyrdxlP-dep_Trfase"/>
</dbReference>
<dbReference type="OrthoDB" id="10261433at2759"/>
<keyword evidence="2 3" id="KW-0663">Pyridoxal phosphate</keyword>
<dbReference type="Pfam" id="PF00202">
    <property type="entry name" value="Aminotran_3"/>
    <property type="match status" value="1"/>
</dbReference>
<evidence type="ECO:0000256" key="1">
    <source>
        <dbReference type="ARBA" id="ARBA00008954"/>
    </source>
</evidence>
<dbReference type="InterPro" id="IPR005814">
    <property type="entry name" value="Aminotrans_3"/>
</dbReference>
<evidence type="ECO:0000256" key="3">
    <source>
        <dbReference type="RuleBase" id="RU003560"/>
    </source>
</evidence>
<evidence type="ECO:0000256" key="2">
    <source>
        <dbReference type="ARBA" id="ARBA00022898"/>
    </source>
</evidence>
<evidence type="ECO:0000313" key="5">
    <source>
        <dbReference type="Proteomes" id="UP000053029"/>
    </source>
</evidence>